<evidence type="ECO:0000256" key="15">
    <source>
        <dbReference type="ARBA" id="ARBA00023228"/>
    </source>
</evidence>
<keyword evidence="22" id="KW-1185">Reference proteome</keyword>
<keyword evidence="8" id="KW-0245">EGF-like domain</keyword>
<evidence type="ECO:0000256" key="18">
    <source>
        <dbReference type="PIRNR" id="PIRNR038193"/>
    </source>
</evidence>
<dbReference type="PIRSF" id="PIRSF038193">
    <property type="entry name" value="Hyaluronidase"/>
    <property type="match status" value="1"/>
</dbReference>
<evidence type="ECO:0000256" key="7">
    <source>
        <dbReference type="ARBA" id="ARBA00022525"/>
    </source>
</evidence>
<evidence type="ECO:0000256" key="5">
    <source>
        <dbReference type="ARBA" id="ARBA00008871"/>
    </source>
</evidence>
<dbReference type="SUPFAM" id="SSF51445">
    <property type="entry name" value="(Trans)glycosidases"/>
    <property type="match status" value="2"/>
</dbReference>
<keyword evidence="6" id="KW-1003">Cell membrane</keyword>
<dbReference type="InterPro" id="IPR001439">
    <property type="entry name" value="Hyaluronidase_PH20/Hyal5"/>
</dbReference>
<evidence type="ECO:0000256" key="3">
    <source>
        <dbReference type="ARBA" id="ARBA00004609"/>
    </source>
</evidence>
<evidence type="ECO:0000313" key="22">
    <source>
        <dbReference type="Proteomes" id="UP000830375"/>
    </source>
</evidence>
<evidence type="ECO:0000256" key="20">
    <source>
        <dbReference type="SAM" id="SignalP"/>
    </source>
</evidence>
<protein>
    <recommendedName>
        <fullName evidence="18 19">Hyaluronidase</fullName>
        <ecNumber evidence="18 19">3.2.1.35</ecNumber>
    </recommendedName>
</protein>
<evidence type="ECO:0000256" key="6">
    <source>
        <dbReference type="ARBA" id="ARBA00022475"/>
    </source>
</evidence>
<evidence type="ECO:0000256" key="19">
    <source>
        <dbReference type="RuleBase" id="RU610713"/>
    </source>
</evidence>
<evidence type="ECO:0000256" key="12">
    <source>
        <dbReference type="ARBA" id="ARBA00023136"/>
    </source>
</evidence>
<evidence type="ECO:0000256" key="2">
    <source>
        <dbReference type="ARBA" id="ARBA00004371"/>
    </source>
</evidence>
<dbReference type="Pfam" id="PF01630">
    <property type="entry name" value="Glyco_hydro_56"/>
    <property type="match status" value="2"/>
</dbReference>
<dbReference type="PANTHER" id="PTHR11769">
    <property type="entry name" value="HYALURONIDASE"/>
    <property type="match status" value="1"/>
</dbReference>
<evidence type="ECO:0000256" key="14">
    <source>
        <dbReference type="ARBA" id="ARBA00023180"/>
    </source>
</evidence>
<dbReference type="PRINTS" id="PR00846">
    <property type="entry name" value="GLHYDRLASE56"/>
</dbReference>
<dbReference type="Proteomes" id="UP000830375">
    <property type="component" value="Unassembled WGS sequence"/>
</dbReference>
<gene>
    <name evidence="21" type="ORF">H4Q32_012522</name>
</gene>
<feature type="signal peptide" evidence="20">
    <location>
        <begin position="1"/>
        <end position="16"/>
    </location>
</feature>
<keyword evidence="10 20" id="KW-0732">Signal</keyword>
<keyword evidence="14" id="KW-0325">Glycoprotein</keyword>
<keyword evidence="7" id="KW-0964">Secreted</keyword>
<dbReference type="InterPro" id="IPR018155">
    <property type="entry name" value="Hyaluronidase"/>
</dbReference>
<sequence>MCWFFFFFFIPAEVTACVLHLRIWLLVPLALDRLALAEDLKPTRWPLYPEKPLVLVWNAPTEDCRPRHKVHLQLEQFQIVASPNEGFTKQNLTMFYKDRLGLYPHFEGGVAVNGGLPQVASLTHHREKIPEGIAKYIPDPSARGLAVIDWEEWRPIWIRNWEAKDIYKSQSRLLVAQKKTGWTSTQISKTAQQEFEMSSRMFMLETLRMAKSLRPNQLWGFYLFPDCYNHDYRNSLENYTGRCPDAEVARNDQLKWLWNESTALFPSIYMSSKLRSTSSGRQFVRNRVKEGMRLALVGEGLARPVFVYTRPTYAKELELLTEMDLVSTIGESVALGAAGIVFWGEATYASTNYLRGPLGRYLLNVSTAAEQCSRFLCTSHGRCLRRHADKDTYLHLDPQTHTIVGQGKELHVKGDVSAEEQQRMSEDFQCQCFSGYQGERSSFSIFVSVETVIVMVMRDMSSVSPFPGMDRHRRGTCPLVVFAICFTSVLGRQSSLLTHLPFFSVWNAPTERCTSRFGVELDLSVFDIVHNHDQAFMGDNITIFYSDKLGEYPYYGIGGEPVFGGVPQNASLDQHLWKAGGDLRTDIPDQGFHGLAVIDWEKWRPLWERNWDAKEIYWNGSRALVKAKHPTWKPDQIEKEAVSEFEDASRAFMEETLKLGRRERPGGLWGFYGFPCCYNYQYKKNETYTGECPPLEMKRNDKLAWLWNVSSALYPDIYLDLGLRDRGRDILLYSRHRILEAMRVREQTTHRPPSVFPYARIAYTYSMEFLSQEDLVHTIGESVALGAAGVVLWGDGNYSQTKKACVAIRDYLDETLGRYIVNVTEAAFLCSQTVCTSRGRCIRRDPSGAAYLHLDPAEWSIVPRTKLPGTVTSGPSYVARRRFRTVEGERGFAANFRCQCFPGWEGEQCQKPVPIETFT</sequence>
<evidence type="ECO:0000256" key="17">
    <source>
        <dbReference type="ARBA" id="ARBA00023295"/>
    </source>
</evidence>
<dbReference type="PIRSF" id="PIRSF500773">
    <property type="entry name" value="Hyaluronidase_PH20_Hyal5"/>
    <property type="match status" value="1"/>
</dbReference>
<keyword evidence="17 18" id="KW-0326">Glycosidase</keyword>
<keyword evidence="11 18" id="KW-0378">Hydrolase</keyword>
<comment type="similarity">
    <text evidence="5 18 19">Belongs to the glycosyl hydrolase 56 family.</text>
</comment>
<dbReference type="PANTHER" id="PTHR11769:SF23">
    <property type="entry name" value="HYALURONIDASE-1"/>
    <property type="match status" value="1"/>
</dbReference>
<evidence type="ECO:0000256" key="8">
    <source>
        <dbReference type="ARBA" id="ARBA00022536"/>
    </source>
</evidence>
<accession>A0ABQ8MM35</accession>
<name>A0ABQ8MM35_LABRO</name>
<evidence type="ECO:0000256" key="9">
    <source>
        <dbReference type="ARBA" id="ARBA00022622"/>
    </source>
</evidence>
<feature type="chain" id="PRO_5045560478" description="Hyaluronidase" evidence="20">
    <location>
        <begin position="17"/>
        <end position="919"/>
    </location>
</feature>
<keyword evidence="13" id="KW-1015">Disulfide bond</keyword>
<comment type="caution">
    <text evidence="21">The sequence shown here is derived from an EMBL/GenBank/DDBJ whole genome shotgun (WGS) entry which is preliminary data.</text>
</comment>
<evidence type="ECO:0000256" key="13">
    <source>
        <dbReference type="ARBA" id="ARBA00023157"/>
    </source>
</evidence>
<dbReference type="EC" id="3.2.1.35" evidence="18 19"/>
<evidence type="ECO:0000256" key="16">
    <source>
        <dbReference type="ARBA" id="ARBA00023288"/>
    </source>
</evidence>
<evidence type="ECO:0000256" key="11">
    <source>
        <dbReference type="ARBA" id="ARBA00022801"/>
    </source>
</evidence>
<comment type="catalytic activity">
    <reaction evidence="1 18 19">
        <text>Random hydrolysis of (1-&gt;4)-linkages between N-acetyl-beta-D-glucosamine and D-glucuronate residues in hyaluronate.</text>
        <dbReference type="EC" id="3.2.1.35"/>
    </reaction>
</comment>
<dbReference type="InterPro" id="IPR013785">
    <property type="entry name" value="Aldolase_TIM"/>
</dbReference>
<keyword evidence="9" id="KW-0336">GPI-anchor</keyword>
<evidence type="ECO:0000256" key="10">
    <source>
        <dbReference type="ARBA" id="ARBA00022729"/>
    </source>
</evidence>
<dbReference type="InterPro" id="IPR017853">
    <property type="entry name" value="GH"/>
</dbReference>
<dbReference type="Gene3D" id="3.20.20.70">
    <property type="entry name" value="Aldolase class I"/>
    <property type="match status" value="2"/>
</dbReference>
<evidence type="ECO:0000313" key="21">
    <source>
        <dbReference type="EMBL" id="KAI2663895.1"/>
    </source>
</evidence>
<keyword evidence="15" id="KW-0458">Lysosome</keyword>
<comment type="subcellular location">
    <subcellularLocation>
        <location evidence="3">Cell membrane</location>
        <topology evidence="3">Lipid-anchor</topology>
        <topology evidence="3">GPI-anchor</topology>
    </subcellularLocation>
    <subcellularLocation>
        <location evidence="2">Lysosome</location>
    </subcellularLocation>
    <subcellularLocation>
        <location evidence="4">Secreted</location>
    </subcellularLocation>
</comment>
<evidence type="ECO:0000256" key="4">
    <source>
        <dbReference type="ARBA" id="ARBA00004613"/>
    </source>
</evidence>
<proteinExistence type="inferred from homology"/>
<organism evidence="21 22">
    <name type="scientific">Labeo rohita</name>
    <name type="common">Indian major carp</name>
    <name type="synonym">Cyprinus rohita</name>
    <dbReference type="NCBI Taxonomy" id="84645"/>
    <lineage>
        <taxon>Eukaryota</taxon>
        <taxon>Metazoa</taxon>
        <taxon>Chordata</taxon>
        <taxon>Craniata</taxon>
        <taxon>Vertebrata</taxon>
        <taxon>Euteleostomi</taxon>
        <taxon>Actinopterygii</taxon>
        <taxon>Neopterygii</taxon>
        <taxon>Teleostei</taxon>
        <taxon>Ostariophysi</taxon>
        <taxon>Cypriniformes</taxon>
        <taxon>Cyprinidae</taxon>
        <taxon>Labeoninae</taxon>
        <taxon>Labeonini</taxon>
        <taxon>Labeo</taxon>
    </lineage>
</organism>
<keyword evidence="12" id="KW-0472">Membrane</keyword>
<reference evidence="21 22" key="1">
    <citation type="submission" date="2022-01" db="EMBL/GenBank/DDBJ databases">
        <title>A high-quality chromosome-level genome assembly of rohu carp, Labeo rohita.</title>
        <authorList>
            <person name="Arick M.A. II"/>
            <person name="Hsu C.-Y."/>
            <person name="Magbanua Z."/>
            <person name="Pechanova O."/>
            <person name="Grover C."/>
            <person name="Miller E."/>
            <person name="Thrash A."/>
            <person name="Ezzel L."/>
            <person name="Alam S."/>
            <person name="Benzie J."/>
            <person name="Hamilton M."/>
            <person name="Karsi A."/>
            <person name="Lawrence M.L."/>
            <person name="Peterson D.G."/>
        </authorList>
    </citation>
    <scope>NUCLEOTIDE SEQUENCE [LARGE SCALE GENOMIC DNA]</scope>
    <source>
        <strain evidence="22">BAU-BD-2019</strain>
        <tissue evidence="21">Blood</tissue>
    </source>
</reference>
<keyword evidence="16" id="KW-0449">Lipoprotein</keyword>
<evidence type="ECO:0000256" key="1">
    <source>
        <dbReference type="ARBA" id="ARBA00000251"/>
    </source>
</evidence>
<dbReference type="EMBL" id="JACTAM010000006">
    <property type="protein sequence ID" value="KAI2663895.1"/>
    <property type="molecule type" value="Genomic_DNA"/>
</dbReference>